<gene>
    <name evidence="1" type="ORF">CVIC9261_00815</name>
</gene>
<dbReference type="Gene3D" id="2.60.40.3230">
    <property type="match status" value="1"/>
</dbReference>
<evidence type="ECO:0000313" key="2">
    <source>
        <dbReference type="Proteomes" id="UP001318120"/>
    </source>
</evidence>
<dbReference type="Proteomes" id="UP001318120">
    <property type="component" value="Chromosome"/>
</dbReference>
<dbReference type="GeneID" id="93112607"/>
<dbReference type="EMBL" id="CP144916">
    <property type="protein sequence ID" value="WWC41909.1"/>
    <property type="molecule type" value="Genomic_DNA"/>
</dbReference>
<dbReference type="Pfam" id="PF07233">
    <property type="entry name" value="DUF1425"/>
    <property type="match status" value="1"/>
</dbReference>
<sequence>MKKLLLIITIFATLITGCTNKTTDVVLEDSYYDSSLVTFEAIDPKIVQSVKKRFNNNGLLECEIVLKSKSAINLSYKVDWLDEQGFVLRNAIDDHYKNIRLNSNRELIINKLAQDQRAKSFKIHLTSKGTK</sequence>
<name>A0ABZ2E920_9BACT</name>
<proteinExistence type="predicted"/>
<dbReference type="CDD" id="cd09030">
    <property type="entry name" value="DUF1425"/>
    <property type="match status" value="1"/>
</dbReference>
<dbReference type="InterPro" id="IPR038483">
    <property type="entry name" value="YcfL-like_sf"/>
</dbReference>
<reference evidence="1 2" key="1">
    <citation type="journal article" date="2017" name="Genome Biol. Evol.">
        <title>Comparative Genomic Analysis Identifies a Campylobacter Clade Deficient in Selenium Metabolism.</title>
        <authorList>
            <person name="Miller W.G."/>
            <person name="Yee E."/>
            <person name="Lopes B.S."/>
            <person name="Chapman M.H."/>
            <person name="Huynh S."/>
            <person name="Bono J.L."/>
            <person name="Parker C.T."/>
            <person name="Strachan N.J.C."/>
            <person name="Forbes K.J."/>
        </authorList>
    </citation>
    <scope>NUCLEOTIDE SEQUENCE [LARGE SCALE GENOMIC DNA]</scope>
    <source>
        <strain evidence="1 2">RM9261</strain>
    </source>
</reference>
<keyword evidence="2" id="KW-1185">Reference proteome</keyword>
<organism evidence="1 2">
    <name type="scientific">Campylobacter vicugnae</name>
    <dbReference type="NCBI Taxonomy" id="1660076"/>
    <lineage>
        <taxon>Bacteria</taxon>
        <taxon>Pseudomonadati</taxon>
        <taxon>Campylobacterota</taxon>
        <taxon>Epsilonproteobacteria</taxon>
        <taxon>Campylobacterales</taxon>
        <taxon>Campylobacteraceae</taxon>
        <taxon>Campylobacter</taxon>
    </lineage>
</organism>
<dbReference type="RefSeq" id="WP_086257177.1">
    <property type="nucleotide sequence ID" value="NZ_CP018793.1"/>
</dbReference>
<accession>A0ABZ2E920</accession>
<dbReference type="PROSITE" id="PS51257">
    <property type="entry name" value="PROKAR_LIPOPROTEIN"/>
    <property type="match status" value="1"/>
</dbReference>
<protein>
    <submittedName>
        <fullName evidence="1">YcfL family protein</fullName>
    </submittedName>
</protein>
<dbReference type="InterPro" id="IPR010824">
    <property type="entry name" value="DUF1425"/>
</dbReference>
<evidence type="ECO:0000313" key="1">
    <source>
        <dbReference type="EMBL" id="WWC41909.1"/>
    </source>
</evidence>